<dbReference type="Pfam" id="PF07811">
    <property type="entry name" value="TadE"/>
    <property type="match status" value="1"/>
</dbReference>
<reference evidence="3 4" key="1">
    <citation type="submission" date="2015-09" db="EMBL/GenBank/DDBJ databases">
        <authorList>
            <consortium name="Swine Surveillance"/>
        </authorList>
    </citation>
    <scope>NUCLEOTIDE SEQUENCE [LARGE SCALE GENOMIC DNA]</scope>
    <source>
        <strain evidence="3 4">CECT 7557</strain>
    </source>
</reference>
<dbReference type="OrthoDB" id="7860729at2"/>
<dbReference type="Proteomes" id="UP000052022">
    <property type="component" value="Unassembled WGS sequence"/>
</dbReference>
<name>A0A0N7LYH9_9RHOB</name>
<proteinExistence type="predicted"/>
<dbReference type="InterPro" id="IPR012495">
    <property type="entry name" value="TadE-like_dom"/>
</dbReference>
<keyword evidence="1" id="KW-0472">Membrane</keyword>
<gene>
    <name evidence="3" type="ORF">TRM7557_00141</name>
</gene>
<feature type="domain" description="TadE-like" evidence="2">
    <location>
        <begin position="23"/>
        <end position="63"/>
    </location>
</feature>
<accession>A0A0N7LYH9</accession>
<evidence type="ECO:0000259" key="2">
    <source>
        <dbReference type="Pfam" id="PF07811"/>
    </source>
</evidence>
<feature type="transmembrane region" description="Helical" evidence="1">
    <location>
        <begin position="20"/>
        <end position="42"/>
    </location>
</feature>
<sequence>MFVVSIMLDGFLSRFRRSDSGGVLAEGMIVFPVMILFTFGMLEFGSVLWHREQVQTGVRDAARYWSRCRQSAGDYTTGCSEQIARNIAFYGTPSPIVGTTTLRVPGWDGSPVTELVITPEKSALPTSPEIDDVVQVTGQLSYQGFLYLRGKPIRYRAEMGFVGW</sequence>
<dbReference type="AlphaFoldDB" id="A0A0N7LYH9"/>
<dbReference type="EMBL" id="CYSD01000002">
    <property type="protein sequence ID" value="CUH74913.1"/>
    <property type="molecule type" value="Genomic_DNA"/>
</dbReference>
<keyword evidence="1" id="KW-0812">Transmembrane</keyword>
<dbReference type="STRING" id="928856.SAMN04488049_11351"/>
<evidence type="ECO:0000256" key="1">
    <source>
        <dbReference type="SAM" id="Phobius"/>
    </source>
</evidence>
<keyword evidence="1" id="KW-1133">Transmembrane helix</keyword>
<protein>
    <submittedName>
        <fullName evidence="3">Flp pilus assembly protein TadG</fullName>
    </submittedName>
</protein>
<keyword evidence="4" id="KW-1185">Reference proteome</keyword>
<organism evidence="3 4">
    <name type="scientific">Tritonibacter multivorans</name>
    <dbReference type="NCBI Taxonomy" id="928856"/>
    <lineage>
        <taxon>Bacteria</taxon>
        <taxon>Pseudomonadati</taxon>
        <taxon>Pseudomonadota</taxon>
        <taxon>Alphaproteobacteria</taxon>
        <taxon>Rhodobacterales</taxon>
        <taxon>Paracoccaceae</taxon>
        <taxon>Tritonibacter</taxon>
    </lineage>
</organism>
<evidence type="ECO:0000313" key="3">
    <source>
        <dbReference type="EMBL" id="CUH74913.1"/>
    </source>
</evidence>
<evidence type="ECO:0000313" key="4">
    <source>
        <dbReference type="Proteomes" id="UP000052022"/>
    </source>
</evidence>